<proteinExistence type="predicted"/>
<evidence type="ECO:0000256" key="2">
    <source>
        <dbReference type="SAM" id="Phobius"/>
    </source>
</evidence>
<comment type="caution">
    <text evidence="4">The sequence shown here is derived from an EMBL/GenBank/DDBJ whole genome shotgun (WGS) entry which is preliminary data.</text>
</comment>
<dbReference type="CDD" id="cd00096">
    <property type="entry name" value="Ig"/>
    <property type="match status" value="1"/>
</dbReference>
<feature type="transmembrane region" description="Helical" evidence="2">
    <location>
        <begin position="463"/>
        <end position="486"/>
    </location>
</feature>
<reference evidence="4" key="1">
    <citation type="submission" date="2021-03" db="EMBL/GenBank/DDBJ databases">
        <authorList>
            <person name="Bekaert M."/>
        </authorList>
    </citation>
    <scope>NUCLEOTIDE SEQUENCE</scope>
</reference>
<evidence type="ECO:0000313" key="4">
    <source>
        <dbReference type="EMBL" id="CAG2194299.1"/>
    </source>
</evidence>
<dbReference type="Proteomes" id="UP000683360">
    <property type="component" value="Unassembled WGS sequence"/>
</dbReference>
<organism evidence="4 5">
    <name type="scientific">Mytilus edulis</name>
    <name type="common">Blue mussel</name>
    <dbReference type="NCBI Taxonomy" id="6550"/>
    <lineage>
        <taxon>Eukaryota</taxon>
        <taxon>Metazoa</taxon>
        <taxon>Spiralia</taxon>
        <taxon>Lophotrochozoa</taxon>
        <taxon>Mollusca</taxon>
        <taxon>Bivalvia</taxon>
        <taxon>Autobranchia</taxon>
        <taxon>Pteriomorphia</taxon>
        <taxon>Mytilida</taxon>
        <taxon>Mytiloidea</taxon>
        <taxon>Mytilidae</taxon>
        <taxon>Mytilinae</taxon>
        <taxon>Mytilus</taxon>
    </lineage>
</organism>
<sequence>MCKKVLVQVPLLDRRMQCMDTQLAITYRWTVPSRKKGWRRLVYTTLGSDLQINISDSEQSIECKFNATDTNSESEVVDTLGKYQFITSEITTMNIQAPQQLGSFYLTLTDHQTRKLIDNDTLLKTDDDVYRMDGSTIDLTFTFNVSLWSREHEHSSHDNYYQFQLKIINASSKDLGNYTCSVKVPIELRVAPIQFLDQNDDNIIYVQEGNTFGISCACITGYDEKMSIEENLVILAESNNAPGVRMLLGVNRIDCFPDGFPDTYTFFRWEHQSEIGEHIRFLNGLGNGTLILQTLPQRYQISGIYVCTVSNGIADTNGSKFQRGFTSINYQGAPIFVPGHRNVQHSEPGEPLILTFLLYSDPLLDDIWIKSVGTDRKQSETKHEFRISNTTLSYTAFGNKGNISGYGITIETNILNSNDFSVYKIWAKNKLGVASYIFEIIAVESQKRNELNNNHNVKQLPRFITIVTIATCLLVYIVLSHIFVCVRHRRTRRSIVSESLLEDMYDEIGTISYQTVNISPLPTAQSERVQQFRRIRSLQPESSTLNVNNQLTTDRTFNTSSRLSVQEYQPNALHINNIFGVTSNVSPVIATNDIAHIQIRQHSSNSNRQSTISSISEDSSSGSSGATQIAFNIDEGYENPYQIVIKEGQDSHTYSHLTKQSE</sequence>
<feature type="domain" description="Ig-like" evidence="3">
    <location>
        <begin position="224"/>
        <end position="326"/>
    </location>
</feature>
<dbReference type="PROSITE" id="PS50835">
    <property type="entry name" value="IG_LIKE"/>
    <property type="match status" value="1"/>
</dbReference>
<dbReference type="AlphaFoldDB" id="A0A8S3QFR2"/>
<dbReference type="InterPro" id="IPR007110">
    <property type="entry name" value="Ig-like_dom"/>
</dbReference>
<feature type="region of interest" description="Disordered" evidence="1">
    <location>
        <begin position="601"/>
        <end position="626"/>
    </location>
</feature>
<protein>
    <recommendedName>
        <fullName evidence="3">Ig-like domain-containing protein</fullName>
    </recommendedName>
</protein>
<feature type="compositionally biased region" description="Low complexity" evidence="1">
    <location>
        <begin position="603"/>
        <end position="625"/>
    </location>
</feature>
<evidence type="ECO:0000259" key="3">
    <source>
        <dbReference type="PROSITE" id="PS50835"/>
    </source>
</evidence>
<keyword evidence="5" id="KW-1185">Reference proteome</keyword>
<evidence type="ECO:0000313" key="5">
    <source>
        <dbReference type="Proteomes" id="UP000683360"/>
    </source>
</evidence>
<keyword evidence="2" id="KW-0812">Transmembrane</keyword>
<dbReference type="OrthoDB" id="6119358at2759"/>
<keyword evidence="2" id="KW-0472">Membrane</keyword>
<name>A0A8S3QFR2_MYTED</name>
<evidence type="ECO:0000256" key="1">
    <source>
        <dbReference type="SAM" id="MobiDB-lite"/>
    </source>
</evidence>
<gene>
    <name evidence="4" type="ORF">MEDL_9329</name>
</gene>
<dbReference type="EMBL" id="CAJPWZ010000475">
    <property type="protein sequence ID" value="CAG2194299.1"/>
    <property type="molecule type" value="Genomic_DNA"/>
</dbReference>
<accession>A0A8S3QFR2</accession>
<keyword evidence="2" id="KW-1133">Transmembrane helix</keyword>